<feature type="domain" description="SGNH hydrolase-type esterase" evidence="2">
    <location>
        <begin position="210"/>
        <end position="401"/>
    </location>
</feature>
<dbReference type="InterPro" id="IPR053140">
    <property type="entry name" value="GDSL_Rv0518-like"/>
</dbReference>
<dbReference type="PANTHER" id="PTHR43784:SF2">
    <property type="entry name" value="GDSL-LIKE LIPASE_ACYLHYDROLASE, PUTATIVE (AFU_ORTHOLOGUE AFUA_2G00820)-RELATED"/>
    <property type="match status" value="1"/>
</dbReference>
<feature type="signal peptide" evidence="1">
    <location>
        <begin position="1"/>
        <end position="27"/>
    </location>
</feature>
<dbReference type="CDD" id="cd01830">
    <property type="entry name" value="XynE_like"/>
    <property type="match status" value="1"/>
</dbReference>
<name>A0ABT6CLG1_9SPHN</name>
<dbReference type="EMBL" id="JAROCY010000013">
    <property type="protein sequence ID" value="MDF8334354.1"/>
    <property type="molecule type" value="Genomic_DNA"/>
</dbReference>
<dbReference type="SUPFAM" id="SSF52266">
    <property type="entry name" value="SGNH hydrolase"/>
    <property type="match status" value="1"/>
</dbReference>
<dbReference type="InterPro" id="IPR013830">
    <property type="entry name" value="SGNH_hydro"/>
</dbReference>
<dbReference type="RefSeq" id="WP_277278945.1">
    <property type="nucleotide sequence ID" value="NZ_JAROCY010000013.1"/>
</dbReference>
<dbReference type="Proteomes" id="UP001222770">
    <property type="component" value="Unassembled WGS sequence"/>
</dbReference>
<feature type="chain" id="PRO_5045958247" evidence="1">
    <location>
        <begin position="28"/>
        <end position="416"/>
    </location>
</feature>
<accession>A0ABT6CLG1</accession>
<proteinExistence type="predicted"/>
<evidence type="ECO:0000256" key="1">
    <source>
        <dbReference type="SAM" id="SignalP"/>
    </source>
</evidence>
<sequence length="416" mass="44485">MFGFRVFQLAVGAALLFLAEPFNSARAATEESAELQWIGSWAAAPSDELAMLPTVNPIPFFDQTLRTVITLSAGGEAVRVRISNELGTARLKIGAVTVGRWRDGAIVPGSIKTVLFRQHGDAVIPGGAGIDSDPLDLKTARGEKLAISIYVPGPVQRLTGHLLGLDQSWSIQGNATGTEQLPAALPGFARLLLSRVDVGSKMRHASTIVALGDSITDGYQSSFGAEKRWPDVLARLLKDRPGCTVGIVNQGISSNQMLTSGDGLSAVARVGRDVFAVPNARTLILLEGINDLGMPPLKGEPVASAADLKAAFQQIADEAHARGLRIVVATILPFKGAGAPYFSTEGERVRQEMNDWMRGSSVFDHVIDLDRRMADRKDADRLAADFDSGDGLHPSDNGYEAIGQEMFAYLDKDLCH</sequence>
<keyword evidence="4" id="KW-1185">Reference proteome</keyword>
<dbReference type="GO" id="GO:0016787">
    <property type="term" value="F:hydrolase activity"/>
    <property type="evidence" value="ECO:0007669"/>
    <property type="project" value="UniProtKB-KW"/>
</dbReference>
<dbReference type="Gene3D" id="3.40.50.1110">
    <property type="entry name" value="SGNH hydrolase"/>
    <property type="match status" value="1"/>
</dbReference>
<keyword evidence="1" id="KW-0732">Signal</keyword>
<dbReference type="InterPro" id="IPR036514">
    <property type="entry name" value="SGNH_hydro_sf"/>
</dbReference>
<protein>
    <submittedName>
        <fullName evidence="3">SGNH/GDSL hydrolase family protein</fullName>
    </submittedName>
</protein>
<reference evidence="3 4" key="1">
    <citation type="submission" date="2023-03" db="EMBL/GenBank/DDBJ databases">
        <title>Novosphingobium cyanobacteriorum sp. nov., isolated from a eutrophic reservoir during the Microcystis bloom period.</title>
        <authorList>
            <person name="Kang M."/>
            <person name="Le V."/>
            <person name="Ko S.-R."/>
            <person name="Lee S.-A."/>
            <person name="Ahn C.-Y."/>
        </authorList>
    </citation>
    <scope>NUCLEOTIDE SEQUENCE [LARGE SCALE GENOMIC DNA]</scope>
    <source>
        <strain evidence="3 4">HBC54</strain>
    </source>
</reference>
<keyword evidence="3" id="KW-0378">Hydrolase</keyword>
<dbReference type="Pfam" id="PF13472">
    <property type="entry name" value="Lipase_GDSL_2"/>
    <property type="match status" value="1"/>
</dbReference>
<comment type="caution">
    <text evidence="3">The sequence shown here is derived from an EMBL/GenBank/DDBJ whole genome shotgun (WGS) entry which is preliminary data.</text>
</comment>
<evidence type="ECO:0000259" key="2">
    <source>
        <dbReference type="Pfam" id="PF13472"/>
    </source>
</evidence>
<evidence type="ECO:0000313" key="3">
    <source>
        <dbReference type="EMBL" id="MDF8334354.1"/>
    </source>
</evidence>
<gene>
    <name evidence="3" type="ORF">POM99_14180</name>
</gene>
<evidence type="ECO:0000313" key="4">
    <source>
        <dbReference type="Proteomes" id="UP001222770"/>
    </source>
</evidence>
<organism evidence="3 4">
    <name type="scientific">Novosphingobium cyanobacteriorum</name>
    <dbReference type="NCBI Taxonomy" id="3024215"/>
    <lineage>
        <taxon>Bacteria</taxon>
        <taxon>Pseudomonadati</taxon>
        <taxon>Pseudomonadota</taxon>
        <taxon>Alphaproteobacteria</taxon>
        <taxon>Sphingomonadales</taxon>
        <taxon>Sphingomonadaceae</taxon>
        <taxon>Novosphingobium</taxon>
    </lineage>
</organism>
<dbReference type="PANTHER" id="PTHR43784">
    <property type="entry name" value="GDSL-LIKE LIPASE/ACYLHYDROLASE, PUTATIVE (AFU_ORTHOLOGUE AFUA_2G00820)-RELATED"/>
    <property type="match status" value="1"/>
</dbReference>